<dbReference type="PROSITE" id="PS50902">
    <property type="entry name" value="FLAVODOXIN_LIKE"/>
    <property type="match status" value="1"/>
</dbReference>
<dbReference type="GO" id="GO:0003955">
    <property type="term" value="F:NAD(P)H dehydrogenase (quinone) activity"/>
    <property type="evidence" value="ECO:0007669"/>
    <property type="project" value="TreeGrafter"/>
</dbReference>
<dbReference type="InterPro" id="IPR008254">
    <property type="entry name" value="Flavodoxin/NO_synth"/>
</dbReference>
<evidence type="ECO:0000313" key="3">
    <source>
        <dbReference type="EMBL" id="BEQ14986.1"/>
    </source>
</evidence>
<dbReference type="Pfam" id="PF12724">
    <property type="entry name" value="Flavodoxin_5"/>
    <property type="match status" value="1"/>
</dbReference>
<accession>A0AAU9ECW3</accession>
<evidence type="ECO:0000256" key="1">
    <source>
        <dbReference type="ARBA" id="ARBA00001917"/>
    </source>
</evidence>
<dbReference type="KEGG" id="dmp:FAK_20520"/>
<gene>
    <name evidence="3" type="ORF">FAK_20520</name>
</gene>
<feature type="domain" description="Flavodoxin-like" evidence="2">
    <location>
        <begin position="4"/>
        <end position="160"/>
    </location>
</feature>
<keyword evidence="4" id="KW-1185">Reference proteome</keyword>
<dbReference type="PANTHER" id="PTHR30546">
    <property type="entry name" value="FLAVODOXIN-RELATED PROTEIN WRBA-RELATED"/>
    <property type="match status" value="1"/>
</dbReference>
<dbReference type="Gene3D" id="3.40.50.360">
    <property type="match status" value="1"/>
</dbReference>
<dbReference type="GO" id="GO:0016020">
    <property type="term" value="C:membrane"/>
    <property type="evidence" value="ECO:0007669"/>
    <property type="project" value="TreeGrafter"/>
</dbReference>
<name>A0AAU9ECW3_9BACT</name>
<reference evidence="4" key="1">
    <citation type="journal article" date="2023" name="Arch. Microbiol.">
        <title>Desulfoferula mesophilus gen. nov. sp. nov., a mesophilic sulfate-reducing bacterium isolated from a brackish lake sediment.</title>
        <authorList>
            <person name="Watanabe T."/>
            <person name="Yabe T."/>
            <person name="Tsuji J.M."/>
            <person name="Fukui M."/>
        </authorList>
    </citation>
    <scope>NUCLEOTIDE SEQUENCE [LARGE SCALE GENOMIC DNA]</scope>
    <source>
        <strain evidence="4">12FAK</strain>
    </source>
</reference>
<dbReference type="Proteomes" id="UP001366166">
    <property type="component" value="Chromosome"/>
</dbReference>
<dbReference type="InterPro" id="IPR001226">
    <property type="entry name" value="Flavodoxin_CS"/>
</dbReference>
<dbReference type="InterPro" id="IPR026816">
    <property type="entry name" value="Flavodoxin_dom"/>
</dbReference>
<evidence type="ECO:0000259" key="2">
    <source>
        <dbReference type="PROSITE" id="PS50902"/>
    </source>
</evidence>
<dbReference type="PANTHER" id="PTHR30546:SF57">
    <property type="entry name" value="FLAVODOXIN FAMILY PROTEIN"/>
    <property type="match status" value="1"/>
</dbReference>
<evidence type="ECO:0000313" key="4">
    <source>
        <dbReference type="Proteomes" id="UP001366166"/>
    </source>
</evidence>
<dbReference type="GO" id="GO:0009055">
    <property type="term" value="F:electron transfer activity"/>
    <property type="evidence" value="ECO:0007669"/>
    <property type="project" value="InterPro"/>
</dbReference>
<organism evidence="3 4">
    <name type="scientific">Desulfoferula mesophila</name>
    <dbReference type="NCBI Taxonomy" id="3058419"/>
    <lineage>
        <taxon>Bacteria</taxon>
        <taxon>Pseudomonadati</taxon>
        <taxon>Thermodesulfobacteriota</taxon>
        <taxon>Desulfarculia</taxon>
        <taxon>Desulfarculales</taxon>
        <taxon>Desulfarculaceae</taxon>
        <taxon>Desulfoferula</taxon>
    </lineage>
</organism>
<dbReference type="InterPro" id="IPR029039">
    <property type="entry name" value="Flavoprotein-like_sf"/>
</dbReference>
<sequence>MPKVLIVYFSHGGNTRKMAEALAASIEQGGCEVSLKKVAEANLEDLRRADGVLLGAPCYFGSMANPMKTFIDESIPLFGKGELVGKAAGAFASTGGIGGGGELTILSMLHGLLIHGMVVQGLRKGGHFGPLAIGEPDQRVMDECAAYGAQFAELVNKLAV</sequence>
<dbReference type="AlphaFoldDB" id="A0AAU9ECW3"/>
<comment type="cofactor">
    <cofactor evidence="1">
        <name>FMN</name>
        <dbReference type="ChEBI" id="CHEBI:58210"/>
    </cofactor>
</comment>
<dbReference type="EMBL" id="AP028679">
    <property type="protein sequence ID" value="BEQ14986.1"/>
    <property type="molecule type" value="Genomic_DNA"/>
</dbReference>
<protein>
    <submittedName>
        <fullName evidence="3">Flavodoxin</fullName>
    </submittedName>
</protein>
<dbReference type="GO" id="GO:0010181">
    <property type="term" value="F:FMN binding"/>
    <property type="evidence" value="ECO:0007669"/>
    <property type="project" value="InterPro"/>
</dbReference>
<dbReference type="SUPFAM" id="SSF52218">
    <property type="entry name" value="Flavoproteins"/>
    <property type="match status" value="1"/>
</dbReference>
<dbReference type="RefSeq" id="WP_338598758.1">
    <property type="nucleotide sequence ID" value="NZ_AP028679.1"/>
</dbReference>
<dbReference type="PROSITE" id="PS00201">
    <property type="entry name" value="FLAVODOXIN"/>
    <property type="match status" value="1"/>
</dbReference>
<proteinExistence type="predicted"/>